<dbReference type="Gene3D" id="3.40.50.2300">
    <property type="match status" value="1"/>
</dbReference>
<dbReference type="STRING" id="151549.A0A4C1XQD3"/>
<name>A0A4C1XQD3_EUMVA</name>
<dbReference type="EMBL" id="BGZK01000949">
    <property type="protein sequence ID" value="GBP66146.1"/>
    <property type="molecule type" value="Genomic_DNA"/>
</dbReference>
<evidence type="ECO:0000313" key="2">
    <source>
        <dbReference type="EMBL" id="GBP66146.1"/>
    </source>
</evidence>
<protein>
    <recommendedName>
        <fullName evidence="4">Secreted protein</fullName>
    </recommendedName>
</protein>
<dbReference type="InterPro" id="IPR028082">
    <property type="entry name" value="Peripla_BP_I"/>
</dbReference>
<feature type="chain" id="PRO_5020040883" description="Secreted protein" evidence="1">
    <location>
        <begin position="20"/>
        <end position="189"/>
    </location>
</feature>
<dbReference type="Proteomes" id="UP000299102">
    <property type="component" value="Unassembled WGS sequence"/>
</dbReference>
<organism evidence="2 3">
    <name type="scientific">Eumeta variegata</name>
    <name type="common">Bagworm moth</name>
    <name type="synonym">Eumeta japonica</name>
    <dbReference type="NCBI Taxonomy" id="151549"/>
    <lineage>
        <taxon>Eukaryota</taxon>
        <taxon>Metazoa</taxon>
        <taxon>Ecdysozoa</taxon>
        <taxon>Arthropoda</taxon>
        <taxon>Hexapoda</taxon>
        <taxon>Insecta</taxon>
        <taxon>Pterygota</taxon>
        <taxon>Neoptera</taxon>
        <taxon>Endopterygota</taxon>
        <taxon>Lepidoptera</taxon>
        <taxon>Glossata</taxon>
        <taxon>Ditrysia</taxon>
        <taxon>Tineoidea</taxon>
        <taxon>Psychidae</taxon>
        <taxon>Oiketicinae</taxon>
        <taxon>Eumeta</taxon>
    </lineage>
</organism>
<dbReference type="SUPFAM" id="SSF53822">
    <property type="entry name" value="Periplasmic binding protein-like I"/>
    <property type="match status" value="1"/>
</dbReference>
<evidence type="ECO:0000313" key="3">
    <source>
        <dbReference type="Proteomes" id="UP000299102"/>
    </source>
</evidence>
<keyword evidence="3" id="KW-1185">Reference proteome</keyword>
<evidence type="ECO:0000256" key="1">
    <source>
        <dbReference type="SAM" id="SignalP"/>
    </source>
</evidence>
<dbReference type="GO" id="GO:0017046">
    <property type="term" value="F:peptide hormone binding"/>
    <property type="evidence" value="ECO:0007669"/>
    <property type="project" value="TreeGrafter"/>
</dbReference>
<dbReference type="GO" id="GO:0038023">
    <property type="term" value="F:signaling receptor activity"/>
    <property type="evidence" value="ECO:0007669"/>
    <property type="project" value="TreeGrafter"/>
</dbReference>
<keyword evidence="1" id="KW-0732">Signal</keyword>
<sequence length="189" mass="21486">MRWYVLVLVMCCLPPRSDAQNCRGEEYHRERECEAVCRDGQCTIRAALLLPRNTTYLASMYAVQPVFDLALQDPKIKGLLPFNASFEVTTYDVEDCDPAYAIISAIDAYTYDCAHVYFGPACDFALGMCLFYPSLCVRCSKYTERTDWRLRRRRANDRDAVAVNLRLLAFVAADLEARVPRSPDGLTAK</sequence>
<dbReference type="PANTHER" id="PTHR44755:SF11">
    <property type="entry name" value="ATRIAL NATRIURETIC PEPTIDE RECEPTOR 3 ISOFORM X1"/>
    <property type="match status" value="1"/>
</dbReference>
<dbReference type="AlphaFoldDB" id="A0A4C1XQD3"/>
<dbReference type="PANTHER" id="PTHR44755">
    <property type="entry name" value="NATRIURETIC PEPTIDE RECEPTOR 3-RELATED"/>
    <property type="match status" value="1"/>
</dbReference>
<gene>
    <name evidence="2" type="ORF">EVAR_83926_1</name>
</gene>
<accession>A0A4C1XQD3</accession>
<dbReference type="InterPro" id="IPR052612">
    <property type="entry name" value="ANP_Clearance_Receptor"/>
</dbReference>
<reference evidence="2 3" key="1">
    <citation type="journal article" date="2019" name="Commun. Biol.">
        <title>The bagworm genome reveals a unique fibroin gene that provides high tensile strength.</title>
        <authorList>
            <person name="Kono N."/>
            <person name="Nakamura H."/>
            <person name="Ohtoshi R."/>
            <person name="Tomita M."/>
            <person name="Numata K."/>
            <person name="Arakawa K."/>
        </authorList>
    </citation>
    <scope>NUCLEOTIDE SEQUENCE [LARGE SCALE GENOMIC DNA]</scope>
</reference>
<comment type="caution">
    <text evidence="2">The sequence shown here is derived from an EMBL/GenBank/DDBJ whole genome shotgun (WGS) entry which is preliminary data.</text>
</comment>
<feature type="signal peptide" evidence="1">
    <location>
        <begin position="1"/>
        <end position="19"/>
    </location>
</feature>
<evidence type="ECO:0008006" key="4">
    <source>
        <dbReference type="Google" id="ProtNLM"/>
    </source>
</evidence>
<proteinExistence type="predicted"/>
<dbReference type="OrthoDB" id="10065302at2759"/>
<dbReference type="GO" id="GO:0007165">
    <property type="term" value="P:signal transduction"/>
    <property type="evidence" value="ECO:0007669"/>
    <property type="project" value="TreeGrafter"/>
</dbReference>